<feature type="signal peptide" evidence="6">
    <location>
        <begin position="1"/>
        <end position="23"/>
    </location>
</feature>
<keyword evidence="2 5" id="KW-0812">Transmembrane</keyword>
<feature type="domain" description="Immunoglobulin" evidence="7">
    <location>
        <begin position="23"/>
        <end position="117"/>
    </location>
</feature>
<dbReference type="Pfam" id="PF07686">
    <property type="entry name" value="V-set"/>
    <property type="match status" value="1"/>
</dbReference>
<feature type="transmembrane region" description="Helical" evidence="5">
    <location>
        <begin position="177"/>
        <end position="200"/>
    </location>
</feature>
<evidence type="ECO:0000259" key="7">
    <source>
        <dbReference type="SMART" id="SM00409"/>
    </source>
</evidence>
<comment type="subcellular location">
    <subcellularLocation>
        <location evidence="1">Membrane</location>
    </subcellularLocation>
</comment>
<evidence type="ECO:0000256" key="4">
    <source>
        <dbReference type="SAM" id="MobiDB-lite"/>
    </source>
</evidence>
<evidence type="ECO:0000313" key="8">
    <source>
        <dbReference type="EMBL" id="KAA0721814.1"/>
    </source>
</evidence>
<dbReference type="InterPro" id="IPR013106">
    <property type="entry name" value="Ig_V-set"/>
</dbReference>
<accession>A0A5A9PHF2</accession>
<organism evidence="8 9">
    <name type="scientific">Triplophysa tibetana</name>
    <dbReference type="NCBI Taxonomy" id="1572043"/>
    <lineage>
        <taxon>Eukaryota</taxon>
        <taxon>Metazoa</taxon>
        <taxon>Chordata</taxon>
        <taxon>Craniata</taxon>
        <taxon>Vertebrata</taxon>
        <taxon>Euteleostomi</taxon>
        <taxon>Actinopterygii</taxon>
        <taxon>Neopterygii</taxon>
        <taxon>Teleostei</taxon>
        <taxon>Ostariophysi</taxon>
        <taxon>Cypriniformes</taxon>
        <taxon>Nemacheilidae</taxon>
        <taxon>Triplophysa</taxon>
    </lineage>
</organism>
<dbReference type="CDD" id="cd05716">
    <property type="entry name" value="IgV_pIgR_like"/>
    <property type="match status" value="1"/>
</dbReference>
<dbReference type="InterPro" id="IPR013783">
    <property type="entry name" value="Ig-like_fold"/>
</dbReference>
<evidence type="ECO:0000256" key="1">
    <source>
        <dbReference type="ARBA" id="ARBA00004370"/>
    </source>
</evidence>
<dbReference type="PANTHER" id="PTHR11860">
    <property type="entry name" value="POLYMERIC-IMMUNOGLOBULIN RECEPTOR"/>
    <property type="match status" value="1"/>
</dbReference>
<protein>
    <recommendedName>
        <fullName evidence="7">Immunoglobulin domain-containing protein</fullName>
    </recommendedName>
</protein>
<evidence type="ECO:0000256" key="5">
    <source>
        <dbReference type="SAM" id="Phobius"/>
    </source>
</evidence>
<gene>
    <name evidence="8" type="ORF">E1301_Tti021704</name>
</gene>
<feature type="region of interest" description="Disordered" evidence="4">
    <location>
        <begin position="122"/>
        <end position="150"/>
    </location>
</feature>
<dbReference type="Gene3D" id="2.60.40.10">
    <property type="entry name" value="Immunoglobulins"/>
    <property type="match status" value="1"/>
</dbReference>
<keyword evidence="5" id="KW-1133">Transmembrane helix</keyword>
<keyword evidence="6" id="KW-0732">Signal</keyword>
<evidence type="ECO:0000256" key="2">
    <source>
        <dbReference type="ARBA" id="ARBA00022692"/>
    </source>
</evidence>
<sequence length="318" mass="35131">MKFFYALCSWICLSGFGNSATDGTNINGREGGNVTVTCTFSWASTNRKYFCRDPCKDRDVLVSSDRSSKGRFSLKDFGNRKFTVTITDLQESDSGIYWCGVDRLGFDAYLLVTLKVSKAADTHTTRRTQTPVTKPEPQTSTSRSFSPAPDDITNSVSFKGPVLPNTPEDQTFFDKTGLLVCTAVGLTVMLLIFGVILYVYKKKKRKSHSSSGTTAAEADAERRTTINTETACDYEDIKEAQHQTDPHTPTTVYSAVNHHSAANQIEVSSLYSNLPIQPSFSDQTTDTVTYAAIDLRKKQGQQTFIPEDTLTNEAVFCS</sequence>
<evidence type="ECO:0000313" key="9">
    <source>
        <dbReference type="Proteomes" id="UP000324632"/>
    </source>
</evidence>
<dbReference type="InterPro" id="IPR003599">
    <property type="entry name" value="Ig_sub"/>
</dbReference>
<dbReference type="GO" id="GO:0004888">
    <property type="term" value="F:transmembrane signaling receptor activity"/>
    <property type="evidence" value="ECO:0007669"/>
    <property type="project" value="TreeGrafter"/>
</dbReference>
<name>A0A5A9PHF2_9TELE</name>
<dbReference type="GO" id="GO:0005886">
    <property type="term" value="C:plasma membrane"/>
    <property type="evidence" value="ECO:0007669"/>
    <property type="project" value="TreeGrafter"/>
</dbReference>
<dbReference type="PANTHER" id="PTHR11860:SF87">
    <property type="entry name" value="CMRF35-LIKE MOLECULE 8"/>
    <property type="match status" value="1"/>
</dbReference>
<keyword evidence="3 5" id="KW-0472">Membrane</keyword>
<evidence type="ECO:0000256" key="6">
    <source>
        <dbReference type="SAM" id="SignalP"/>
    </source>
</evidence>
<feature type="chain" id="PRO_5022686566" description="Immunoglobulin domain-containing protein" evidence="6">
    <location>
        <begin position="24"/>
        <end position="318"/>
    </location>
</feature>
<dbReference type="InterPro" id="IPR036179">
    <property type="entry name" value="Ig-like_dom_sf"/>
</dbReference>
<keyword evidence="9" id="KW-1185">Reference proteome</keyword>
<dbReference type="Proteomes" id="UP000324632">
    <property type="component" value="Chromosome 4"/>
</dbReference>
<evidence type="ECO:0000256" key="3">
    <source>
        <dbReference type="ARBA" id="ARBA00023136"/>
    </source>
</evidence>
<proteinExistence type="predicted"/>
<comment type="caution">
    <text evidence="8">The sequence shown here is derived from an EMBL/GenBank/DDBJ whole genome shotgun (WGS) entry which is preliminary data.</text>
</comment>
<feature type="compositionally biased region" description="Polar residues" evidence="4">
    <location>
        <begin position="136"/>
        <end position="145"/>
    </location>
</feature>
<dbReference type="AlphaFoldDB" id="A0A5A9PHF2"/>
<reference evidence="8 9" key="1">
    <citation type="journal article" date="2019" name="Mol. Ecol. Resour.">
        <title>Chromosome-level genome assembly of Triplophysa tibetana, a fish adapted to the harsh high-altitude environment of the Tibetan Plateau.</title>
        <authorList>
            <person name="Yang X."/>
            <person name="Liu H."/>
            <person name="Ma Z."/>
            <person name="Zou Y."/>
            <person name="Zou M."/>
            <person name="Mao Y."/>
            <person name="Li X."/>
            <person name="Wang H."/>
            <person name="Chen T."/>
            <person name="Wang W."/>
            <person name="Yang R."/>
        </authorList>
    </citation>
    <scope>NUCLEOTIDE SEQUENCE [LARGE SCALE GENOMIC DNA]</scope>
    <source>
        <strain evidence="8">TTIB1903HZAU</strain>
        <tissue evidence="8">Muscle</tissue>
    </source>
</reference>
<dbReference type="SMART" id="SM00409">
    <property type="entry name" value="IG"/>
    <property type="match status" value="1"/>
</dbReference>
<dbReference type="EMBL" id="SOYY01000004">
    <property type="protein sequence ID" value="KAA0721814.1"/>
    <property type="molecule type" value="Genomic_DNA"/>
</dbReference>
<dbReference type="SUPFAM" id="SSF48726">
    <property type="entry name" value="Immunoglobulin"/>
    <property type="match status" value="1"/>
</dbReference>
<dbReference type="InterPro" id="IPR050671">
    <property type="entry name" value="CD300_family_receptors"/>
</dbReference>